<dbReference type="Proteomes" id="UP001626550">
    <property type="component" value="Unassembled WGS sequence"/>
</dbReference>
<sequence length="109" mass="12491">MADKDFMQDLIKLVSTQKQQVPLVVQYRILNLIQFWNIAFKNQVDLGVFKWTYNELLKQEVQFPPNESLDTAHSMAENETLRSSTAQSASSTSSSNDFSDNCYNVSCMK</sequence>
<name>A0ABD2PYQ8_9PLAT</name>
<feature type="domain" description="VHS" evidence="2">
    <location>
        <begin position="1"/>
        <end position="64"/>
    </location>
</feature>
<dbReference type="PANTHER" id="PTHR13856:SF137">
    <property type="entry name" value="GH05942P"/>
    <property type="match status" value="1"/>
</dbReference>
<evidence type="ECO:0000313" key="3">
    <source>
        <dbReference type="EMBL" id="KAL3312563.1"/>
    </source>
</evidence>
<keyword evidence="4" id="KW-1185">Reference proteome</keyword>
<evidence type="ECO:0000313" key="4">
    <source>
        <dbReference type="Proteomes" id="UP001626550"/>
    </source>
</evidence>
<comment type="caution">
    <text evidence="3">The sequence shown here is derived from an EMBL/GenBank/DDBJ whole genome shotgun (WGS) entry which is preliminary data.</text>
</comment>
<dbReference type="EMBL" id="JBJKFK010001646">
    <property type="protein sequence ID" value="KAL3312563.1"/>
    <property type="molecule type" value="Genomic_DNA"/>
</dbReference>
<feature type="region of interest" description="Disordered" evidence="1">
    <location>
        <begin position="68"/>
        <end position="100"/>
    </location>
</feature>
<dbReference type="AlphaFoldDB" id="A0ABD2PYQ8"/>
<dbReference type="PANTHER" id="PTHR13856">
    <property type="entry name" value="VHS DOMAIN CONTAINING PROTEIN FAMILY"/>
    <property type="match status" value="1"/>
</dbReference>
<dbReference type="InterPro" id="IPR002014">
    <property type="entry name" value="VHS_dom"/>
</dbReference>
<accession>A0ABD2PYQ8</accession>
<protein>
    <submittedName>
        <fullName evidence="3">TOM1-like protein 1</fullName>
    </submittedName>
</protein>
<dbReference type="InterPro" id="IPR008942">
    <property type="entry name" value="ENTH_VHS"/>
</dbReference>
<reference evidence="3 4" key="1">
    <citation type="submission" date="2024-11" db="EMBL/GenBank/DDBJ databases">
        <title>Adaptive evolution of stress response genes in parasites aligns with host niche diversity.</title>
        <authorList>
            <person name="Hahn C."/>
            <person name="Resl P."/>
        </authorList>
    </citation>
    <scope>NUCLEOTIDE SEQUENCE [LARGE SCALE GENOMIC DNA]</scope>
    <source>
        <strain evidence="3">EGGRZ-B1_66</strain>
        <tissue evidence="3">Body</tissue>
    </source>
</reference>
<dbReference type="SUPFAM" id="SSF48464">
    <property type="entry name" value="ENTH/VHS domain"/>
    <property type="match status" value="1"/>
</dbReference>
<proteinExistence type="predicted"/>
<evidence type="ECO:0000259" key="2">
    <source>
        <dbReference type="PROSITE" id="PS50179"/>
    </source>
</evidence>
<dbReference type="Gene3D" id="1.25.40.90">
    <property type="match status" value="1"/>
</dbReference>
<feature type="non-terminal residue" evidence="3">
    <location>
        <position position="109"/>
    </location>
</feature>
<gene>
    <name evidence="3" type="primary">TOM1L1</name>
    <name evidence="3" type="ORF">Ciccas_008839</name>
</gene>
<feature type="compositionally biased region" description="Low complexity" evidence="1">
    <location>
        <begin position="83"/>
        <end position="95"/>
    </location>
</feature>
<dbReference type="PROSITE" id="PS50179">
    <property type="entry name" value="VHS"/>
    <property type="match status" value="1"/>
</dbReference>
<organism evidence="3 4">
    <name type="scientific">Cichlidogyrus casuarinus</name>
    <dbReference type="NCBI Taxonomy" id="1844966"/>
    <lineage>
        <taxon>Eukaryota</taxon>
        <taxon>Metazoa</taxon>
        <taxon>Spiralia</taxon>
        <taxon>Lophotrochozoa</taxon>
        <taxon>Platyhelminthes</taxon>
        <taxon>Monogenea</taxon>
        <taxon>Monopisthocotylea</taxon>
        <taxon>Dactylogyridea</taxon>
        <taxon>Ancyrocephalidae</taxon>
        <taxon>Cichlidogyrus</taxon>
    </lineage>
</organism>
<evidence type="ECO:0000256" key="1">
    <source>
        <dbReference type="SAM" id="MobiDB-lite"/>
    </source>
</evidence>